<reference evidence="1 2" key="3">
    <citation type="journal article" date="2020" name="Int. J. Syst. Evol. Microbiol.">
        <title>Corynebacterium silvaticum sp. nov., a unique group of NTTB corynebacteria in wild boar and roe deer.</title>
        <authorList>
            <person name="Dangel A."/>
            <person name="Berger A."/>
            <person name="Rau J."/>
            <person name="Eisenberg T."/>
            <person name="Kampfer P."/>
            <person name="Margos G."/>
            <person name="Contzen M."/>
            <person name="Busse H.J."/>
            <person name="Konrad R."/>
            <person name="Peters M."/>
            <person name="Sting R."/>
            <person name="Sing A."/>
        </authorList>
    </citation>
    <scope>NUCLEOTIDE SEQUENCE [LARGE SCALE GENOMIC DNA]</scope>
    <source>
        <strain evidence="1 2">PO100/5</strain>
    </source>
</reference>
<keyword evidence="2" id="KW-1185">Reference proteome</keyword>
<dbReference type="GeneID" id="75007418"/>
<organism evidence="1 2">
    <name type="scientific">Corynebacterium silvaticum</name>
    <dbReference type="NCBI Taxonomy" id="2320431"/>
    <lineage>
        <taxon>Bacteria</taxon>
        <taxon>Bacillati</taxon>
        <taxon>Actinomycetota</taxon>
        <taxon>Actinomycetes</taxon>
        <taxon>Mycobacteriales</taxon>
        <taxon>Corynebacteriaceae</taxon>
        <taxon>Corynebacterium</taxon>
    </lineage>
</organism>
<reference evidence="1 2" key="4">
    <citation type="journal article" date="2020" name="PLoS ONE">
        <title>Taxonomic classification of strain PO100/5 shows a broader geographic distribution and genetic markers of the recently described Corynebacterium silvaticum.</title>
        <authorList>
            <person name="Viana M.V.C."/>
            <person name="Profeta R."/>
            <person name="da Silva A.L."/>
            <person name="Hurtado R."/>
            <person name="Cerqueira J.C."/>
            <person name="Ribeiro B.F.S."/>
            <person name="Almeida M.O."/>
            <person name="Morais-Rodrigues F."/>
            <person name="Soares S.C."/>
            <person name="Oliveira M."/>
            <person name="Tavares L."/>
            <person name="Figueiredo H."/>
            <person name="Wattam A.R."/>
            <person name="Barh D."/>
            <person name="Ghosh P."/>
            <person name="Silva A."/>
            <person name="Azevedo V."/>
        </authorList>
    </citation>
    <scope>NUCLEOTIDE SEQUENCE [LARGE SCALE GENOMIC DNA]</scope>
    <source>
        <strain evidence="1 2">PO100/5</strain>
    </source>
</reference>
<dbReference type="OrthoDB" id="4411111at2"/>
<dbReference type="Proteomes" id="UP000195652">
    <property type="component" value="Chromosome"/>
</dbReference>
<name>A0A7Y4LHF2_9CORY</name>
<sequence length="92" mass="10403">MTDKHPIFHDVERRAITATVVEEKGTAVLALDETAEDGTSRRILTLNKFDAKQLSAVCDRYLHQQHSIDYANVNALLTEVDRAALYDDEDDE</sequence>
<gene>
    <name evidence="1" type="ORF">CBE74_03940</name>
</gene>
<accession>A0A7Y4LHF2</accession>
<reference evidence="1 2" key="1">
    <citation type="journal article" date="2014" name="BMC Vet. Res.">
        <title>First report of Corynebacterium pseudotuberculosis from caseous lymphadenitis lesions in Black Alentejano pig (Sus scrofa domesticus).</title>
        <authorList>
            <person name="Oliveira M."/>
            <person name="Barroco C."/>
            <person name="Mottola C."/>
            <person name="Santos R."/>
            <person name="Lemsaddek A."/>
            <person name="Tavares L."/>
            <person name="Semedo-Lemsaddek T."/>
        </authorList>
    </citation>
    <scope>NUCLEOTIDE SEQUENCE [LARGE SCALE GENOMIC DNA]</scope>
    <source>
        <strain evidence="1 2">PO100/5</strain>
    </source>
</reference>
<evidence type="ECO:0000313" key="2">
    <source>
        <dbReference type="Proteomes" id="UP000195652"/>
    </source>
</evidence>
<dbReference type="AlphaFoldDB" id="A0A7Y4LHF2"/>
<dbReference type="EMBL" id="CP021417">
    <property type="protein sequence ID" value="ARU45787.1"/>
    <property type="molecule type" value="Genomic_DNA"/>
</dbReference>
<dbReference type="KEGG" id="csil:CBE74_03940"/>
<dbReference type="RefSeq" id="WP_087453624.1">
    <property type="nucleotide sequence ID" value="NZ_CP021417.2"/>
</dbReference>
<reference evidence="1 2" key="2">
    <citation type="journal article" date="2020" name="Antonie Van Leeuwenhoek">
        <title>Phylogenomic characterisation of a novel corynebacterial species pathogenic to animals.</title>
        <authorList>
            <person name="Moller J."/>
            <person name="Musella L."/>
            <person name="Melnikov V."/>
            <person name="Geissdorfer W."/>
            <person name="Burkovski A."/>
            <person name="Sangal V."/>
        </authorList>
    </citation>
    <scope>NUCLEOTIDE SEQUENCE [LARGE SCALE GENOMIC DNA]</scope>
    <source>
        <strain evidence="1 2">PO100/5</strain>
    </source>
</reference>
<evidence type="ECO:0000313" key="1">
    <source>
        <dbReference type="EMBL" id="ARU45787.1"/>
    </source>
</evidence>
<proteinExistence type="predicted"/>
<protein>
    <submittedName>
        <fullName evidence="1">Uncharacterized protein</fullName>
    </submittedName>
</protein>